<dbReference type="eggNOG" id="ENOG502QRS8">
    <property type="taxonomic scope" value="Eukaryota"/>
</dbReference>
<dbReference type="FunFam" id="1.10.510.10:FF:000657">
    <property type="entry name" value="Putative inactive leucine-rich repeat receptor-like protein kinase"/>
    <property type="match status" value="1"/>
</dbReference>
<dbReference type="InterPro" id="IPR001611">
    <property type="entry name" value="Leu-rich_rpt"/>
</dbReference>
<protein>
    <submittedName>
        <fullName evidence="11">Putative inactive leucine-rich repeat receptor-like protein kinase</fullName>
    </submittedName>
</protein>
<evidence type="ECO:0000256" key="6">
    <source>
        <dbReference type="ARBA" id="ARBA00023136"/>
    </source>
</evidence>
<evidence type="ECO:0000256" key="8">
    <source>
        <dbReference type="SAM" id="Phobius"/>
    </source>
</evidence>
<dbReference type="Proteomes" id="UP000030645">
    <property type="component" value="Unassembled WGS sequence"/>
</dbReference>
<dbReference type="InterPro" id="IPR050647">
    <property type="entry name" value="Plant_LRR-RLKs"/>
</dbReference>
<dbReference type="FunFam" id="3.80.10.10:FF:000155">
    <property type="entry name" value="Putative inactive leucine-rich repeat receptor-like protein kinase"/>
    <property type="match status" value="1"/>
</dbReference>
<reference evidence="12" key="1">
    <citation type="submission" date="2013-01" db="EMBL/GenBank/DDBJ databases">
        <title>Draft Genome Sequence of a Mulberry Tree, Morus notabilis C.K. Schneid.</title>
        <authorList>
            <person name="He N."/>
            <person name="Zhao S."/>
        </authorList>
    </citation>
    <scope>NUCLEOTIDE SEQUENCE</scope>
</reference>
<evidence type="ECO:0000256" key="5">
    <source>
        <dbReference type="ARBA" id="ARBA00022989"/>
    </source>
</evidence>
<dbReference type="EMBL" id="KE346255">
    <property type="protein sequence ID" value="EXC31351.1"/>
    <property type="molecule type" value="Genomic_DNA"/>
</dbReference>
<keyword evidence="5 8" id="KW-1133">Transmembrane helix</keyword>
<keyword evidence="11" id="KW-0808">Transferase</keyword>
<evidence type="ECO:0000313" key="12">
    <source>
        <dbReference type="Proteomes" id="UP000030645"/>
    </source>
</evidence>
<accession>W9SWT8</accession>
<gene>
    <name evidence="11" type="ORF">L484_017631</name>
</gene>
<keyword evidence="11" id="KW-0675">Receptor</keyword>
<evidence type="ECO:0000256" key="3">
    <source>
        <dbReference type="ARBA" id="ARBA00022692"/>
    </source>
</evidence>
<keyword evidence="4" id="KW-0677">Repeat</keyword>
<evidence type="ECO:0000256" key="4">
    <source>
        <dbReference type="ARBA" id="ARBA00022737"/>
    </source>
</evidence>
<keyword evidence="7" id="KW-0325">Glycoprotein</keyword>
<dbReference type="SUPFAM" id="SSF52058">
    <property type="entry name" value="L domain-like"/>
    <property type="match status" value="1"/>
</dbReference>
<keyword evidence="9" id="KW-0732">Signal</keyword>
<dbReference type="GO" id="GO:0005524">
    <property type="term" value="F:ATP binding"/>
    <property type="evidence" value="ECO:0007669"/>
    <property type="project" value="InterPro"/>
</dbReference>
<feature type="signal peptide" evidence="9">
    <location>
        <begin position="1"/>
        <end position="23"/>
    </location>
</feature>
<feature type="transmembrane region" description="Helical" evidence="8">
    <location>
        <begin position="391"/>
        <end position="417"/>
    </location>
</feature>
<dbReference type="PANTHER" id="PTHR48056:SF61">
    <property type="entry name" value="PROTEIN KINASE DOMAIN-CONTAINING PROTEIN"/>
    <property type="match status" value="1"/>
</dbReference>
<evidence type="ECO:0000256" key="1">
    <source>
        <dbReference type="ARBA" id="ARBA00004370"/>
    </source>
</evidence>
<dbReference type="KEGG" id="mnt:21400621"/>
<dbReference type="Gene3D" id="3.80.10.10">
    <property type="entry name" value="Ribonuclease Inhibitor"/>
    <property type="match status" value="2"/>
</dbReference>
<dbReference type="PANTHER" id="PTHR48056">
    <property type="entry name" value="LRR RECEPTOR-LIKE SERINE/THREONINE-PROTEIN KINASE-RELATED"/>
    <property type="match status" value="1"/>
</dbReference>
<sequence length="770" mass="85075">MELFSWFTLLLLLDVILLPCTHQLQTSQRQVLQQLRKYLEYPSALDSWENYNGDYCELSSSLHMSISCQDNSVTQLKIMGDKKGVVREFYGFAIPNQTLSERFSIDSFVTTLTRLPSLKVLSLVSLGIWGPLPDKIHRLSSIEVLDLSSNFIFGSVPPKISTMVKLNSLTLDGNYFNDTALDWLDSLSNLTILSLKNNRFQGQFPHSVTRVTTLTDFAMSGNKLSGRLPDLSSLTTLRVLDLRDNHLDSELPLMPKGLVTVLLSKNTFSGDIPAHFGDLVQLQHLDMSFNSLSGVPPSALFSLPSISYLNLASNKLSGSLPDQLSCGGKLGFVDISSNRLRGGLPPCLASNSDNKVVKLYGNCLSIDSKHQHRGSYCREGIQEDKSSTGTVIAVLVAAISGGVVILVLLVVGVLFLCRRYRSRKTPKDQHTLPKQQDNPPSVVCSELITSARFISQTAKLGTQGSPVCRLFSYEELREATDNFGKSKFMGEGSTGKLYKGKLENGNCVAIRSLAFTKKYSTQNLRVRLEFLSKLHHPNLVSLLGYCTESGGQDDSTANKVFLVYEYVPNGNYRTYLSENSLEKALKWPDRLAILIGVAKAVHFLHTGVIPGCFNNRLKTNNILLDEHGIAKLSDYGISVIKEEIEKVEAKGEGQKPSHRKNLEDDVYNFGFILLESLVGPIVSGKGETFLLNEMTSFGSQDNRKKIVDPIVLTTCSQESLSIVVSITKKCISPEHSSRPSFEDVLWNLHYAAQVQSTADADQKSDSTSQS</sequence>
<keyword evidence="2" id="KW-0433">Leucine-rich repeat</keyword>
<dbReference type="Pfam" id="PF07714">
    <property type="entry name" value="PK_Tyr_Ser-Thr"/>
    <property type="match status" value="1"/>
</dbReference>
<dbReference type="FunFam" id="3.80.10.10:FF:000380">
    <property type="entry name" value="Putative inactive leucine-rich repeat receptor-like protein kinase"/>
    <property type="match status" value="1"/>
</dbReference>
<dbReference type="GO" id="GO:0004672">
    <property type="term" value="F:protein kinase activity"/>
    <property type="evidence" value="ECO:0007669"/>
    <property type="project" value="InterPro"/>
</dbReference>
<evidence type="ECO:0000256" key="2">
    <source>
        <dbReference type="ARBA" id="ARBA00022614"/>
    </source>
</evidence>
<proteinExistence type="predicted"/>
<keyword evidence="11" id="KW-0418">Kinase</keyword>
<dbReference type="GO" id="GO:0016020">
    <property type="term" value="C:membrane"/>
    <property type="evidence" value="ECO:0007669"/>
    <property type="project" value="UniProtKB-SubCell"/>
</dbReference>
<dbReference type="GO" id="GO:0033612">
    <property type="term" value="F:receptor serine/threonine kinase binding"/>
    <property type="evidence" value="ECO:0007669"/>
    <property type="project" value="TreeGrafter"/>
</dbReference>
<evidence type="ECO:0000256" key="9">
    <source>
        <dbReference type="SAM" id="SignalP"/>
    </source>
</evidence>
<organism evidence="11 12">
    <name type="scientific">Morus notabilis</name>
    <dbReference type="NCBI Taxonomy" id="981085"/>
    <lineage>
        <taxon>Eukaryota</taxon>
        <taxon>Viridiplantae</taxon>
        <taxon>Streptophyta</taxon>
        <taxon>Embryophyta</taxon>
        <taxon>Tracheophyta</taxon>
        <taxon>Spermatophyta</taxon>
        <taxon>Magnoliopsida</taxon>
        <taxon>eudicotyledons</taxon>
        <taxon>Gunneridae</taxon>
        <taxon>Pentapetalae</taxon>
        <taxon>rosids</taxon>
        <taxon>fabids</taxon>
        <taxon>Rosales</taxon>
        <taxon>Moraceae</taxon>
        <taxon>Moreae</taxon>
        <taxon>Morus</taxon>
    </lineage>
</organism>
<dbReference type="Gene3D" id="3.30.200.20">
    <property type="entry name" value="Phosphorylase Kinase, domain 1"/>
    <property type="match status" value="1"/>
</dbReference>
<keyword evidence="6 8" id="KW-0472">Membrane</keyword>
<evidence type="ECO:0000313" key="11">
    <source>
        <dbReference type="EMBL" id="EXC31351.1"/>
    </source>
</evidence>
<name>W9SWT8_9ROSA</name>
<dbReference type="Gene3D" id="1.10.510.10">
    <property type="entry name" value="Transferase(Phosphotransferase) domain 1"/>
    <property type="match status" value="1"/>
</dbReference>
<dbReference type="InterPro" id="IPR001245">
    <property type="entry name" value="Ser-Thr/Tyr_kinase_cat_dom"/>
</dbReference>
<dbReference type="Pfam" id="PF13855">
    <property type="entry name" value="LRR_8"/>
    <property type="match status" value="1"/>
</dbReference>
<dbReference type="SUPFAM" id="SSF56112">
    <property type="entry name" value="Protein kinase-like (PK-like)"/>
    <property type="match status" value="1"/>
</dbReference>
<evidence type="ECO:0000256" key="7">
    <source>
        <dbReference type="ARBA" id="ARBA00023180"/>
    </source>
</evidence>
<feature type="chain" id="PRO_5004929614" evidence="9">
    <location>
        <begin position="24"/>
        <end position="770"/>
    </location>
</feature>
<keyword evidence="3 8" id="KW-0812">Transmembrane</keyword>
<dbReference type="InterPro" id="IPR032675">
    <property type="entry name" value="LRR_dom_sf"/>
</dbReference>
<evidence type="ECO:0000259" key="10">
    <source>
        <dbReference type="PROSITE" id="PS50011"/>
    </source>
</evidence>
<comment type="subcellular location">
    <subcellularLocation>
        <location evidence="1">Membrane</location>
    </subcellularLocation>
</comment>
<dbReference type="PROSITE" id="PS50011">
    <property type="entry name" value="PROTEIN_KINASE_DOM"/>
    <property type="match status" value="1"/>
</dbReference>
<dbReference type="InterPro" id="IPR000719">
    <property type="entry name" value="Prot_kinase_dom"/>
</dbReference>
<dbReference type="SMART" id="SM00369">
    <property type="entry name" value="LRR_TYP"/>
    <property type="match status" value="5"/>
</dbReference>
<dbReference type="InterPro" id="IPR011009">
    <property type="entry name" value="Kinase-like_dom_sf"/>
</dbReference>
<feature type="domain" description="Protein kinase" evidence="10">
    <location>
        <begin position="483"/>
        <end position="752"/>
    </location>
</feature>
<dbReference type="InterPro" id="IPR003591">
    <property type="entry name" value="Leu-rich_rpt_typical-subtyp"/>
</dbReference>
<dbReference type="OrthoDB" id="676979at2759"/>
<keyword evidence="12" id="KW-1185">Reference proteome</keyword>
<dbReference type="Pfam" id="PF00560">
    <property type="entry name" value="LRR_1"/>
    <property type="match status" value="1"/>
</dbReference>
<dbReference type="AlphaFoldDB" id="W9SWT8"/>